<dbReference type="Proteomes" id="UP000765509">
    <property type="component" value="Unassembled WGS sequence"/>
</dbReference>
<gene>
    <name evidence="3" type="ORF">O181_019075</name>
</gene>
<comment type="caution">
    <text evidence="3">The sequence shown here is derived from an EMBL/GenBank/DDBJ whole genome shotgun (WGS) entry which is preliminary data.</text>
</comment>
<evidence type="ECO:0000259" key="2">
    <source>
        <dbReference type="Pfam" id="PF25597"/>
    </source>
</evidence>
<keyword evidence="4" id="KW-1185">Reference proteome</keyword>
<protein>
    <recommendedName>
        <fullName evidence="2">Retroviral polymerase SH3-like domain-containing protein</fullName>
    </recommendedName>
</protein>
<dbReference type="Pfam" id="PF25597">
    <property type="entry name" value="SH3_retrovirus"/>
    <property type="match status" value="1"/>
</dbReference>
<evidence type="ECO:0000256" key="1">
    <source>
        <dbReference type="SAM" id="MobiDB-lite"/>
    </source>
</evidence>
<dbReference type="InterPro" id="IPR057670">
    <property type="entry name" value="SH3_retrovirus"/>
</dbReference>
<feature type="domain" description="Retroviral polymerase SH3-like" evidence="2">
    <location>
        <begin position="65"/>
        <end position="115"/>
    </location>
</feature>
<feature type="compositionally biased region" description="Polar residues" evidence="1">
    <location>
        <begin position="180"/>
        <end position="189"/>
    </location>
</feature>
<organism evidence="3 4">
    <name type="scientific">Austropuccinia psidii MF-1</name>
    <dbReference type="NCBI Taxonomy" id="1389203"/>
    <lineage>
        <taxon>Eukaryota</taxon>
        <taxon>Fungi</taxon>
        <taxon>Dikarya</taxon>
        <taxon>Basidiomycota</taxon>
        <taxon>Pucciniomycotina</taxon>
        <taxon>Pucciniomycetes</taxon>
        <taxon>Pucciniales</taxon>
        <taxon>Sphaerophragmiaceae</taxon>
        <taxon>Austropuccinia</taxon>
    </lineage>
</organism>
<dbReference type="AlphaFoldDB" id="A0A9Q3C9W4"/>
<name>A0A9Q3C9W4_9BASI</name>
<accession>A0A9Q3C9W4</accession>
<evidence type="ECO:0000313" key="3">
    <source>
        <dbReference type="EMBL" id="MBW0479360.1"/>
    </source>
</evidence>
<sequence length="195" mass="22268">MNPTNLPNKYWAEAINTAVFLSNLSPTHLRNGESPHFLWRKISPNLTGIQTFGCKSVIYNLKRLQDWKLSSPGQEGIFLGFENEGTAYCVLRLDDLKVVVTRNATFNERAFPSIPGKTNSVQWVIDEIDELLPLSDIHTDTQREGKSLTDPEYSLDLASHQETNNEYVNDLDQSNEEKTNQFPNESNWTLRPPEQ</sequence>
<dbReference type="OrthoDB" id="3261476at2759"/>
<reference evidence="3" key="1">
    <citation type="submission" date="2021-03" db="EMBL/GenBank/DDBJ databases">
        <title>Draft genome sequence of rust myrtle Austropuccinia psidii MF-1, a brazilian biotype.</title>
        <authorList>
            <person name="Quecine M.C."/>
            <person name="Pachon D.M.R."/>
            <person name="Bonatelli M.L."/>
            <person name="Correr F.H."/>
            <person name="Franceschini L.M."/>
            <person name="Leite T.F."/>
            <person name="Margarido G.R.A."/>
            <person name="Almeida C.A."/>
            <person name="Ferrarezi J.A."/>
            <person name="Labate C.A."/>
        </authorList>
    </citation>
    <scope>NUCLEOTIDE SEQUENCE</scope>
    <source>
        <strain evidence="3">MF-1</strain>
    </source>
</reference>
<evidence type="ECO:0000313" key="4">
    <source>
        <dbReference type="Proteomes" id="UP000765509"/>
    </source>
</evidence>
<feature type="region of interest" description="Disordered" evidence="1">
    <location>
        <begin position="161"/>
        <end position="195"/>
    </location>
</feature>
<dbReference type="EMBL" id="AVOT02005556">
    <property type="protein sequence ID" value="MBW0479360.1"/>
    <property type="molecule type" value="Genomic_DNA"/>
</dbReference>
<proteinExistence type="predicted"/>